<feature type="binding site" evidence="2">
    <location>
        <position position="20"/>
    </location>
    <ligand>
        <name>substrate</name>
    </ligand>
</feature>
<organism evidence="3 4">
    <name type="scientific">Entomobacter blattae</name>
    <dbReference type="NCBI Taxonomy" id="2762277"/>
    <lineage>
        <taxon>Bacteria</taxon>
        <taxon>Pseudomonadati</taxon>
        <taxon>Pseudomonadota</taxon>
        <taxon>Alphaproteobacteria</taxon>
        <taxon>Acetobacterales</taxon>
        <taxon>Acetobacteraceae</taxon>
        <taxon>Entomobacter</taxon>
    </lineage>
</organism>
<dbReference type="EC" id="2.5.1.-" evidence="2"/>
<dbReference type="PANTHER" id="PTHR10291:SF0">
    <property type="entry name" value="DEHYDRODOLICHYL DIPHOSPHATE SYNTHASE 2"/>
    <property type="match status" value="1"/>
</dbReference>
<comment type="subunit">
    <text evidence="2">Homodimer.</text>
</comment>
<dbReference type="AlphaFoldDB" id="A0A7H1NSK7"/>
<evidence type="ECO:0000313" key="4">
    <source>
        <dbReference type="Proteomes" id="UP000516349"/>
    </source>
</evidence>
<evidence type="ECO:0000256" key="2">
    <source>
        <dbReference type="HAMAP-Rule" id="MF_01139"/>
    </source>
</evidence>
<feature type="active site" description="Proton acceptor" evidence="2">
    <location>
        <position position="63"/>
    </location>
</feature>
<feature type="binding site" evidence="2">
    <location>
        <position position="32"/>
    </location>
    <ligand>
        <name>substrate</name>
    </ligand>
</feature>
<feature type="binding site" evidence="2">
    <location>
        <begin position="189"/>
        <end position="191"/>
    </location>
    <ligand>
        <name>substrate</name>
    </ligand>
</feature>
<evidence type="ECO:0000256" key="1">
    <source>
        <dbReference type="ARBA" id="ARBA00022679"/>
    </source>
</evidence>
<proteinExistence type="inferred from homology"/>
<dbReference type="Gene3D" id="3.40.1180.10">
    <property type="entry name" value="Decaprenyl diphosphate synthase-like"/>
    <property type="match status" value="1"/>
</dbReference>
<keyword evidence="1 2" id="KW-0808">Transferase</keyword>
<dbReference type="SUPFAM" id="SSF64005">
    <property type="entry name" value="Undecaprenyl diphosphate synthase"/>
    <property type="match status" value="1"/>
</dbReference>
<feature type="binding site" evidence="2">
    <location>
        <position position="15"/>
    </location>
    <ligand>
        <name>Mg(2+)</name>
        <dbReference type="ChEBI" id="CHEBI:18420"/>
    </ligand>
</feature>
<feature type="binding site" evidence="2">
    <location>
        <position position="183"/>
    </location>
    <ligand>
        <name>substrate</name>
    </ligand>
</feature>
<feature type="binding site" evidence="2">
    <location>
        <position position="64"/>
    </location>
    <ligand>
        <name>substrate</name>
    </ligand>
</feature>
<dbReference type="InterPro" id="IPR018520">
    <property type="entry name" value="UPP_synth-like_CS"/>
</dbReference>
<dbReference type="GO" id="GO:0000287">
    <property type="term" value="F:magnesium ion binding"/>
    <property type="evidence" value="ECO:0007669"/>
    <property type="project" value="UniProtKB-UniRule"/>
</dbReference>
<dbReference type="HAMAP" id="MF_01139">
    <property type="entry name" value="ISPT"/>
    <property type="match status" value="1"/>
</dbReference>
<feature type="binding site" evidence="2">
    <location>
        <position position="202"/>
    </location>
    <ligand>
        <name>Mg(2+)</name>
        <dbReference type="ChEBI" id="CHEBI:18420"/>
    </ligand>
</feature>
<dbReference type="NCBIfam" id="TIGR00055">
    <property type="entry name" value="uppS"/>
    <property type="match status" value="1"/>
</dbReference>
<comment type="cofactor">
    <cofactor evidence="2">
        <name>Mg(2+)</name>
        <dbReference type="ChEBI" id="CHEBI:18420"/>
    </cofactor>
    <text evidence="2">Binds 2 magnesium ions per subunit.</text>
</comment>
<dbReference type="GO" id="GO:0045547">
    <property type="term" value="F:ditrans,polycis-polyprenyl diphosphate synthase [(2E,6E)-farnesyl diphosphate specific] activity"/>
    <property type="evidence" value="ECO:0007669"/>
    <property type="project" value="TreeGrafter"/>
</dbReference>
<dbReference type="GO" id="GO:0016094">
    <property type="term" value="P:polyprenol biosynthetic process"/>
    <property type="evidence" value="ECO:0007669"/>
    <property type="project" value="TreeGrafter"/>
</dbReference>
<comment type="function">
    <text evidence="2">Catalyzes the condensation of isopentenyl diphosphate (IPP) with allylic pyrophosphates generating different type of terpenoids.</text>
</comment>
<dbReference type="PANTHER" id="PTHR10291">
    <property type="entry name" value="DEHYDRODOLICHYL DIPHOSPHATE SYNTHASE FAMILY MEMBER"/>
    <property type="match status" value="1"/>
</dbReference>
<dbReference type="KEGG" id="ebla:JGUZn3_15440"/>
<feature type="binding site" evidence="2">
    <location>
        <begin position="16"/>
        <end position="19"/>
    </location>
    <ligand>
        <name>substrate</name>
    </ligand>
</feature>
<protein>
    <recommendedName>
        <fullName evidence="2">Isoprenyl transferase</fullName>
        <ecNumber evidence="2">2.5.1.-</ecNumber>
    </recommendedName>
</protein>
<accession>A0A7H1NSK7</accession>
<sequence length="240" mass="27654">MKDLGELQHMAIIMDGNGRWATLRNLPRALGHRAGAEAVRRCIKAAFHHGIPWLTLYAFSSENWKRSEEEVIALTGLLQYYVRHELANLHKEGVKIHIIGDISRFGVSLQHELLTAQKLTQHNQNLNLVLALSYGGRDELVQATRNIGKEIEAGLIKSEDISESLFRRYLFTASMPDPDLIVRTSGECRLSNFLLWQSAYAEFVFLDVLWPDFNEHNFEQALKIFSRRERRFGRRPEVRA</sequence>
<keyword evidence="2" id="KW-0460">Magnesium</keyword>
<name>A0A7H1NSK7_9PROT</name>
<dbReference type="CDD" id="cd00475">
    <property type="entry name" value="Cis_IPPS"/>
    <property type="match status" value="1"/>
</dbReference>
<comment type="similarity">
    <text evidence="2">Belongs to the UPP synthase family.</text>
</comment>
<feature type="binding site" evidence="2">
    <location>
        <begin position="60"/>
        <end position="62"/>
    </location>
    <ligand>
        <name>substrate</name>
    </ligand>
</feature>
<feature type="binding site" evidence="2">
    <location>
        <position position="66"/>
    </location>
    <ligand>
        <name>substrate</name>
    </ligand>
</feature>
<dbReference type="PROSITE" id="PS01066">
    <property type="entry name" value="UPP_SYNTHASE"/>
    <property type="match status" value="1"/>
</dbReference>
<dbReference type="EMBL" id="CP060244">
    <property type="protein sequence ID" value="QNT78767.1"/>
    <property type="molecule type" value="Genomic_DNA"/>
</dbReference>
<dbReference type="Proteomes" id="UP000516349">
    <property type="component" value="Chromosome"/>
</dbReference>
<feature type="active site" evidence="2">
    <location>
        <position position="15"/>
    </location>
</feature>
<dbReference type="InterPro" id="IPR036424">
    <property type="entry name" value="UPP_synth-like_sf"/>
</dbReference>
<feature type="binding site" evidence="2">
    <location>
        <position position="28"/>
    </location>
    <ligand>
        <name>substrate</name>
    </ligand>
</feature>
<dbReference type="InterPro" id="IPR001441">
    <property type="entry name" value="UPP_synth-like"/>
</dbReference>
<reference evidence="3 4" key="1">
    <citation type="submission" date="2020-08" db="EMBL/GenBank/DDBJ databases">
        <title>Complete genome sequence of Entomobacter blattae G55GP.</title>
        <authorList>
            <person name="Poehlein A."/>
            <person name="Guzman J."/>
            <person name="Daniel R."/>
            <person name="Vilcinskas A."/>
        </authorList>
    </citation>
    <scope>NUCLEOTIDE SEQUENCE [LARGE SCALE GENOMIC DNA]</scope>
    <source>
        <strain evidence="3 4">G55GP</strain>
    </source>
</reference>
<dbReference type="FunFam" id="3.40.1180.10:FF:000001">
    <property type="entry name" value="(2E,6E)-farnesyl-diphosphate-specific ditrans,polycis-undecaprenyl-diphosphate synthase"/>
    <property type="match status" value="1"/>
</dbReference>
<gene>
    <name evidence="3" type="primary">uppS</name>
    <name evidence="3" type="ORF">JGUZn3_15440</name>
</gene>
<evidence type="ECO:0000313" key="3">
    <source>
        <dbReference type="EMBL" id="QNT78767.1"/>
    </source>
</evidence>
<keyword evidence="2" id="KW-0479">Metal-binding</keyword>
<dbReference type="Pfam" id="PF01255">
    <property type="entry name" value="Prenyltransf"/>
    <property type="match status" value="1"/>
</dbReference>
<keyword evidence="4" id="KW-1185">Reference proteome</keyword>
<dbReference type="RefSeq" id="WP_203413000.1">
    <property type="nucleotide sequence ID" value="NZ_CP060244.1"/>
</dbReference>